<keyword evidence="3" id="KW-1185">Reference proteome</keyword>
<protein>
    <submittedName>
        <fullName evidence="2">Uncharacterized protein</fullName>
    </submittedName>
</protein>
<evidence type="ECO:0000313" key="3">
    <source>
        <dbReference type="Proteomes" id="UP001501920"/>
    </source>
</evidence>
<dbReference type="Ensembl" id="ENSPNAT00000040765.2">
    <property type="protein sequence ID" value="ENSPNAP00000037332.1"/>
    <property type="gene ID" value="ENSPNAG00000006283.2"/>
</dbReference>
<evidence type="ECO:0000256" key="1">
    <source>
        <dbReference type="SAM" id="Phobius"/>
    </source>
</evidence>
<name>A0A3B4ELI2_PYGNA</name>
<feature type="transmembrane region" description="Helical" evidence="1">
    <location>
        <begin position="166"/>
        <end position="195"/>
    </location>
</feature>
<dbReference type="GeneTree" id="ENSGT01010000223409"/>
<sequence length="226" mass="25029">MSPMTTRPEGVTVFTITSSTKSKRSLICHLLGTLCASPICFVSRSMKQQLDSINTVLGALQLLFGLMTVAVECMYTGSFNLLCSDTFWFRAVLIAAGIFCNFMNRFTSPCMVSFLVLVNLVSLALALTTVGLLPVYLVTMNYNCNLHKYETLQDCENYMLVMKVAFGGLIVLMMLLSIPIVFVTVNSIVLSLMALCKKKKGYKMILQEDPELSKLPVEEVLSSPAW</sequence>
<proteinExistence type="predicted"/>
<accession>A0A3B4ELI2</accession>
<reference evidence="2" key="2">
    <citation type="submission" date="2025-08" db="UniProtKB">
        <authorList>
            <consortium name="Ensembl"/>
        </authorList>
    </citation>
    <scope>IDENTIFICATION</scope>
</reference>
<dbReference type="AlphaFoldDB" id="A0A3B4ELI2"/>
<keyword evidence="1" id="KW-0812">Transmembrane</keyword>
<feature type="transmembrane region" description="Helical" evidence="1">
    <location>
        <begin position="116"/>
        <end position="137"/>
    </location>
</feature>
<reference evidence="2" key="3">
    <citation type="submission" date="2025-09" db="UniProtKB">
        <authorList>
            <consortium name="Ensembl"/>
        </authorList>
    </citation>
    <scope>IDENTIFICATION</scope>
</reference>
<dbReference type="STRING" id="42514.ENSPNAP00000037332"/>
<feature type="transmembrane region" description="Helical" evidence="1">
    <location>
        <begin position="87"/>
        <end position="104"/>
    </location>
</feature>
<organism evidence="2 3">
    <name type="scientific">Pygocentrus nattereri</name>
    <name type="common">Red-bellied piranha</name>
    <dbReference type="NCBI Taxonomy" id="42514"/>
    <lineage>
        <taxon>Eukaryota</taxon>
        <taxon>Metazoa</taxon>
        <taxon>Chordata</taxon>
        <taxon>Craniata</taxon>
        <taxon>Vertebrata</taxon>
        <taxon>Euteleostomi</taxon>
        <taxon>Actinopterygii</taxon>
        <taxon>Neopterygii</taxon>
        <taxon>Teleostei</taxon>
        <taxon>Ostariophysi</taxon>
        <taxon>Characiformes</taxon>
        <taxon>Characoidei</taxon>
        <taxon>Pygocentrus</taxon>
    </lineage>
</organism>
<evidence type="ECO:0000313" key="2">
    <source>
        <dbReference type="Ensembl" id="ENSPNAP00000037332.1"/>
    </source>
</evidence>
<dbReference type="Proteomes" id="UP001501920">
    <property type="component" value="Chromosome 24"/>
</dbReference>
<reference evidence="2 3" key="1">
    <citation type="submission" date="2020-10" db="EMBL/GenBank/DDBJ databases">
        <title>Pygocentrus nattereri (red-bellied piranha) genome, fPygNat1, primary haplotype.</title>
        <authorList>
            <person name="Myers G."/>
            <person name="Meyer A."/>
            <person name="Karagic N."/>
            <person name="Pippel M."/>
            <person name="Winkler S."/>
            <person name="Tracey A."/>
            <person name="Wood J."/>
            <person name="Formenti G."/>
            <person name="Howe K."/>
            <person name="Fedrigo O."/>
            <person name="Jarvis E.D."/>
        </authorList>
    </citation>
    <scope>NUCLEOTIDE SEQUENCE [LARGE SCALE GENOMIC DNA]</scope>
</reference>
<dbReference type="OMA" id="YIMAGIT"/>
<keyword evidence="1" id="KW-0472">Membrane</keyword>
<feature type="transmembrane region" description="Helical" evidence="1">
    <location>
        <begin position="55"/>
        <end position="75"/>
    </location>
</feature>
<keyword evidence="1" id="KW-1133">Transmembrane helix</keyword>